<dbReference type="AlphaFoldDB" id="A0A4Q9YTS8"/>
<proteinExistence type="predicted"/>
<keyword evidence="1" id="KW-0732">Signal</keyword>
<reference evidence="2 3" key="1">
    <citation type="submission" date="2019-02" db="EMBL/GenBank/DDBJ databases">
        <title>Flavobacterium sp. RD-2-33 isolated from forest soil.</title>
        <authorList>
            <person name="Chaudhary D.K."/>
        </authorList>
    </citation>
    <scope>NUCLEOTIDE SEQUENCE [LARGE SCALE GENOMIC DNA]</scope>
    <source>
        <strain evidence="2 3">RD-2-33</strain>
    </source>
</reference>
<comment type="caution">
    <text evidence="2">The sequence shown here is derived from an EMBL/GenBank/DDBJ whole genome shotgun (WGS) entry which is preliminary data.</text>
</comment>
<dbReference type="EMBL" id="SJPE01000012">
    <property type="protein sequence ID" value="TBX67035.1"/>
    <property type="molecule type" value="Genomic_DNA"/>
</dbReference>
<keyword evidence="3" id="KW-1185">Reference proteome</keyword>
<evidence type="ECO:0000313" key="3">
    <source>
        <dbReference type="Proteomes" id="UP000293300"/>
    </source>
</evidence>
<evidence type="ECO:0000313" key="2">
    <source>
        <dbReference type="EMBL" id="TBX67035.1"/>
    </source>
</evidence>
<name>A0A4Q9YTS8_9FLAO</name>
<dbReference type="RefSeq" id="WP_131476523.1">
    <property type="nucleotide sequence ID" value="NZ_SJPE01000012.1"/>
</dbReference>
<organism evidence="2 3">
    <name type="scientific">Flavobacterium silvisoli</name>
    <dbReference type="NCBI Taxonomy" id="2529433"/>
    <lineage>
        <taxon>Bacteria</taxon>
        <taxon>Pseudomonadati</taxon>
        <taxon>Bacteroidota</taxon>
        <taxon>Flavobacteriia</taxon>
        <taxon>Flavobacteriales</taxon>
        <taxon>Flavobacteriaceae</taxon>
        <taxon>Flavobacterium</taxon>
    </lineage>
</organism>
<protein>
    <submittedName>
        <fullName evidence="2">T9SS sorting signal type C domain-containing protein</fullName>
    </submittedName>
</protein>
<gene>
    <name evidence="2" type="ORF">EZL74_10275</name>
</gene>
<dbReference type="Proteomes" id="UP000293300">
    <property type="component" value="Unassembled WGS sequence"/>
</dbReference>
<accession>A0A4Q9YTS8</accession>
<dbReference type="OrthoDB" id="1652165at2"/>
<feature type="signal peptide" evidence="1">
    <location>
        <begin position="1"/>
        <end position="29"/>
    </location>
</feature>
<sequence length="275" mass="30231">MKTNTLIQMKSAHYSKMFLLICCAFTMHAANLNAANNTNAKSKYYAETNRVWINATSASGAFSQTLIGYRTGATDGYDHGYDGAFWNDGAIGLASLIGDTRYAIQFKGLPFSSADIVPLSFTATQNGAYTFAIDHMDGFFTNVSFAVYIHDKSNNTYTNLKTSNYTFTSNSGSYNNRFELTYSVDASSALGTVSNPFNAEKLEVYNSNQSVIIKSGNTVLKNIELYNINGQVLYENKEVNAAQVTISNLPATKQAIIIRATSEDGITAVKKWLYY</sequence>
<dbReference type="NCBIfam" id="NF033708">
    <property type="entry name" value="T9SS_Cterm_ChiA"/>
    <property type="match status" value="1"/>
</dbReference>
<feature type="chain" id="PRO_5020290695" evidence="1">
    <location>
        <begin position="30"/>
        <end position="275"/>
    </location>
</feature>
<evidence type="ECO:0000256" key="1">
    <source>
        <dbReference type="SAM" id="SignalP"/>
    </source>
</evidence>